<dbReference type="OrthoDB" id="2742205at2759"/>
<keyword evidence="2" id="KW-1185">Reference proteome</keyword>
<gene>
    <name evidence="1" type="ORF">BT96DRAFT_939127</name>
</gene>
<evidence type="ECO:0000313" key="2">
    <source>
        <dbReference type="Proteomes" id="UP000799118"/>
    </source>
</evidence>
<evidence type="ECO:0000313" key="1">
    <source>
        <dbReference type="EMBL" id="KAE9399810.1"/>
    </source>
</evidence>
<dbReference type="AlphaFoldDB" id="A0A6A4HPY9"/>
<sequence>MYMQFHAKHWSSTINLKRLVVRDLVLERFHELFSLEPSLPLYIAMLDLSEEPDSTTDELMEVFSTIATSSSSNFAAALVAPPGLGDDDDGDTMGYLEDPDDPDLEDLREELRPRLKERFLGWEAVAVATKGGANVLAKVHNKMLEDMPFLLRSDVTDAMILRFTDRPSKEHIIDSLEEL</sequence>
<accession>A0A6A4HPY9</accession>
<reference evidence="1" key="1">
    <citation type="journal article" date="2019" name="Environ. Microbiol.">
        <title>Fungal ecological strategies reflected in gene transcription - a case study of two litter decomposers.</title>
        <authorList>
            <person name="Barbi F."/>
            <person name="Kohler A."/>
            <person name="Barry K."/>
            <person name="Baskaran P."/>
            <person name="Daum C."/>
            <person name="Fauchery L."/>
            <person name="Ihrmark K."/>
            <person name="Kuo A."/>
            <person name="LaButti K."/>
            <person name="Lipzen A."/>
            <person name="Morin E."/>
            <person name="Grigoriev I.V."/>
            <person name="Henrissat B."/>
            <person name="Lindahl B."/>
            <person name="Martin F."/>
        </authorList>
    </citation>
    <scope>NUCLEOTIDE SEQUENCE</scope>
    <source>
        <strain evidence="1">JB14</strain>
    </source>
</reference>
<dbReference type="Proteomes" id="UP000799118">
    <property type="component" value="Unassembled WGS sequence"/>
</dbReference>
<protein>
    <submittedName>
        <fullName evidence="1">Uncharacterized protein</fullName>
    </submittedName>
</protein>
<name>A0A6A4HPY9_9AGAR</name>
<dbReference type="EMBL" id="ML769464">
    <property type="protein sequence ID" value="KAE9399810.1"/>
    <property type="molecule type" value="Genomic_DNA"/>
</dbReference>
<proteinExistence type="predicted"/>
<organism evidence="1 2">
    <name type="scientific">Gymnopus androsaceus JB14</name>
    <dbReference type="NCBI Taxonomy" id="1447944"/>
    <lineage>
        <taxon>Eukaryota</taxon>
        <taxon>Fungi</taxon>
        <taxon>Dikarya</taxon>
        <taxon>Basidiomycota</taxon>
        <taxon>Agaricomycotina</taxon>
        <taxon>Agaricomycetes</taxon>
        <taxon>Agaricomycetidae</taxon>
        <taxon>Agaricales</taxon>
        <taxon>Marasmiineae</taxon>
        <taxon>Omphalotaceae</taxon>
        <taxon>Gymnopus</taxon>
    </lineage>
</organism>